<protein>
    <recommendedName>
        <fullName evidence="3">Spore coat protein</fullName>
    </recommendedName>
</protein>
<dbReference type="EMBL" id="BORP01000001">
    <property type="protein sequence ID" value="GIO25545.1"/>
    <property type="molecule type" value="Genomic_DNA"/>
</dbReference>
<name>A0A919X6N7_9BACI</name>
<dbReference type="RefSeq" id="WP_212919090.1">
    <property type="nucleotide sequence ID" value="NZ_BORP01000001.1"/>
</dbReference>
<reference evidence="1" key="1">
    <citation type="submission" date="2021-03" db="EMBL/GenBank/DDBJ databases">
        <title>Antimicrobial resistance genes in bacteria isolated from Japanese honey, and their potential for conferring macrolide and lincosamide resistance in the American foulbrood pathogen Paenibacillus larvae.</title>
        <authorList>
            <person name="Okamoto M."/>
            <person name="Kumagai M."/>
            <person name="Kanamori H."/>
            <person name="Takamatsu D."/>
        </authorList>
    </citation>
    <scope>NUCLEOTIDE SEQUENCE</scope>
    <source>
        <strain evidence="1">J43TS3</strain>
    </source>
</reference>
<evidence type="ECO:0000313" key="2">
    <source>
        <dbReference type="Proteomes" id="UP000676917"/>
    </source>
</evidence>
<dbReference type="Pfam" id="PF11122">
    <property type="entry name" value="Spore-coat_CotD"/>
    <property type="match status" value="1"/>
</dbReference>
<organism evidence="1 2">
    <name type="scientific">Ornithinibacillus bavariensis</name>
    <dbReference type="NCBI Taxonomy" id="545502"/>
    <lineage>
        <taxon>Bacteria</taxon>
        <taxon>Bacillati</taxon>
        <taxon>Bacillota</taxon>
        <taxon>Bacilli</taxon>
        <taxon>Bacillales</taxon>
        <taxon>Bacillaceae</taxon>
        <taxon>Ornithinibacillus</taxon>
    </lineage>
</organism>
<gene>
    <name evidence="1" type="ORF">J43TS3_01560</name>
</gene>
<evidence type="ECO:0000313" key="1">
    <source>
        <dbReference type="EMBL" id="GIO25545.1"/>
    </source>
</evidence>
<accession>A0A919X6N7</accession>
<sequence>MRHRCGPHCGCKKTIVHPTICNVVQNCTEEFVEHIHPSHTTVMNHHHIHNQHVFPHSTSVVNTVDSSNSFGGAFEVPSSPGVMGPGVGPGMMGPGIGPGMGVAPGTAGMMGPGMGPGGMMGPGMGFGPTGVNPMLGG</sequence>
<comment type="caution">
    <text evidence="1">The sequence shown here is derived from an EMBL/GenBank/DDBJ whole genome shotgun (WGS) entry which is preliminary data.</text>
</comment>
<evidence type="ECO:0008006" key="3">
    <source>
        <dbReference type="Google" id="ProtNLM"/>
    </source>
</evidence>
<dbReference type="AlphaFoldDB" id="A0A919X6N7"/>
<keyword evidence="2" id="KW-1185">Reference proteome</keyword>
<dbReference type="Proteomes" id="UP000676917">
    <property type="component" value="Unassembled WGS sequence"/>
</dbReference>
<proteinExistence type="predicted"/>
<dbReference type="InterPro" id="IPR020108">
    <property type="entry name" value="Spore_coat_CotD"/>
</dbReference>